<evidence type="ECO:0000313" key="2">
    <source>
        <dbReference type="EMBL" id="KDQ31499.1"/>
    </source>
</evidence>
<gene>
    <name evidence="2" type="ORF">PLEOSDRAFT_1082530</name>
</gene>
<dbReference type="Pfam" id="PF12937">
    <property type="entry name" value="F-box-like"/>
    <property type="match status" value="1"/>
</dbReference>
<accession>A0A067NUB0</accession>
<dbReference type="AlphaFoldDB" id="A0A067NUB0"/>
<dbReference type="Gene3D" id="1.20.1280.50">
    <property type="match status" value="1"/>
</dbReference>
<dbReference type="EMBL" id="KL198006">
    <property type="protein sequence ID" value="KDQ31499.1"/>
    <property type="molecule type" value="Genomic_DNA"/>
</dbReference>
<dbReference type="VEuPathDB" id="FungiDB:PLEOSDRAFT_1082530"/>
<sequence length="354" mass="39777">MVWVSNQSGTCLNVSITARSGGSAAVYPVEHAPEVWAVNHWSRAANASETAVIRLRNTSVTVNNVKGTDLLLVYNNAVIQVPDTNFLSKNLRMTTPNIVIAFLMTSNCAIRDISYQAPVTLRKAQLEPPPWQVSGSMLPVPLRGVILSFLWITYVDYLYDNQINARLSQVDILLAEIRLLREQRNADCSKTRRLPSEMISKIFGFLAHDFNLDSERRLLRYPHLKWMPVTHVCRAWRNISLNEPALWTSFVSVHPKFIQEIFARTGTAPLTLRHDGLGDLASANLRFIFEHIVEHPERVKKLSVYAKVPFVNLLNKPAPFLKSLITAPDVEFPPDFLGGVAPRLTFDSIGVGLL</sequence>
<organism evidence="2 3">
    <name type="scientific">Pleurotus ostreatus (strain PC15)</name>
    <name type="common">Oyster mushroom</name>
    <dbReference type="NCBI Taxonomy" id="1137138"/>
    <lineage>
        <taxon>Eukaryota</taxon>
        <taxon>Fungi</taxon>
        <taxon>Dikarya</taxon>
        <taxon>Basidiomycota</taxon>
        <taxon>Agaricomycotina</taxon>
        <taxon>Agaricomycetes</taxon>
        <taxon>Agaricomycetidae</taxon>
        <taxon>Agaricales</taxon>
        <taxon>Pleurotineae</taxon>
        <taxon>Pleurotaceae</taxon>
        <taxon>Pleurotus</taxon>
    </lineage>
</organism>
<evidence type="ECO:0000259" key="1">
    <source>
        <dbReference type="Pfam" id="PF12937"/>
    </source>
</evidence>
<dbReference type="Proteomes" id="UP000027073">
    <property type="component" value="Unassembled WGS sequence"/>
</dbReference>
<feature type="domain" description="F-box" evidence="1">
    <location>
        <begin position="193"/>
        <end position="250"/>
    </location>
</feature>
<reference evidence="3" key="1">
    <citation type="journal article" date="2014" name="Proc. Natl. Acad. Sci. U.S.A.">
        <title>Extensive sampling of basidiomycete genomes demonstrates inadequacy of the white-rot/brown-rot paradigm for wood decay fungi.</title>
        <authorList>
            <person name="Riley R."/>
            <person name="Salamov A.A."/>
            <person name="Brown D.W."/>
            <person name="Nagy L.G."/>
            <person name="Floudas D."/>
            <person name="Held B.W."/>
            <person name="Levasseur A."/>
            <person name="Lombard V."/>
            <person name="Morin E."/>
            <person name="Otillar R."/>
            <person name="Lindquist E.A."/>
            <person name="Sun H."/>
            <person name="LaButti K.M."/>
            <person name="Schmutz J."/>
            <person name="Jabbour D."/>
            <person name="Luo H."/>
            <person name="Baker S.E."/>
            <person name="Pisabarro A.G."/>
            <person name="Walton J.D."/>
            <person name="Blanchette R.A."/>
            <person name="Henrissat B."/>
            <person name="Martin F."/>
            <person name="Cullen D."/>
            <person name="Hibbett D.S."/>
            <person name="Grigoriev I.V."/>
        </authorList>
    </citation>
    <scope>NUCLEOTIDE SEQUENCE [LARGE SCALE GENOMIC DNA]</scope>
    <source>
        <strain evidence="3">PC15</strain>
    </source>
</reference>
<dbReference type="HOGENOM" id="CLU_783289_0_0_1"/>
<dbReference type="InParanoid" id="A0A067NUB0"/>
<dbReference type="STRING" id="1137138.A0A067NUB0"/>
<dbReference type="OrthoDB" id="2269034at2759"/>
<evidence type="ECO:0000313" key="3">
    <source>
        <dbReference type="Proteomes" id="UP000027073"/>
    </source>
</evidence>
<name>A0A067NUB0_PLEO1</name>
<protein>
    <recommendedName>
        <fullName evidence="1">F-box domain-containing protein</fullName>
    </recommendedName>
</protein>
<dbReference type="InterPro" id="IPR001810">
    <property type="entry name" value="F-box_dom"/>
</dbReference>
<proteinExistence type="predicted"/>